<proteinExistence type="predicted"/>
<dbReference type="SUPFAM" id="SSF52218">
    <property type="entry name" value="Flavoproteins"/>
    <property type="match status" value="1"/>
</dbReference>
<keyword evidence="3" id="KW-1185">Reference proteome</keyword>
<dbReference type="Gene3D" id="3.40.50.360">
    <property type="match status" value="1"/>
</dbReference>
<dbReference type="InterPro" id="IPR005025">
    <property type="entry name" value="FMN_Rdtase-like_dom"/>
</dbReference>
<comment type="caution">
    <text evidence="2">The sequence shown here is derived from an EMBL/GenBank/DDBJ whole genome shotgun (WGS) entry which is preliminary data.</text>
</comment>
<sequence length="173" mass="18909">MKLAVILGSSREGRRAAVIGDWLAGQVRPRPGIDLTVLDCVTEPEELRAAVHDADAYVIVVPEYNHSYPGPLKAFIDSFYKEWQAKPVGFVSYGGVSGGLRAVEHLRQVFAELHAVTVRDTVSFHNVWSHFDADGAFPVAPDAPAEAARIMIDQLGWWALALKEAKAVRPYGG</sequence>
<evidence type="ECO:0000313" key="2">
    <source>
        <dbReference type="EMBL" id="GAA3232222.1"/>
    </source>
</evidence>
<reference evidence="3" key="1">
    <citation type="journal article" date="2019" name="Int. J. Syst. Evol. Microbiol.">
        <title>The Global Catalogue of Microorganisms (GCM) 10K type strain sequencing project: providing services to taxonomists for standard genome sequencing and annotation.</title>
        <authorList>
            <consortium name="The Broad Institute Genomics Platform"/>
            <consortium name="The Broad Institute Genome Sequencing Center for Infectious Disease"/>
            <person name="Wu L."/>
            <person name="Ma J."/>
        </authorList>
    </citation>
    <scope>NUCLEOTIDE SEQUENCE [LARGE SCALE GENOMIC DNA]</scope>
    <source>
        <strain evidence="3">JCM 9377</strain>
    </source>
</reference>
<evidence type="ECO:0000259" key="1">
    <source>
        <dbReference type="Pfam" id="PF03358"/>
    </source>
</evidence>
<dbReference type="EMBL" id="BAAAUV010000023">
    <property type="protein sequence ID" value="GAA3232222.1"/>
    <property type="molecule type" value="Genomic_DNA"/>
</dbReference>
<name>A0ABP6QKW4_9ACTN</name>
<dbReference type="InterPro" id="IPR050712">
    <property type="entry name" value="NAD(P)H-dep_reductase"/>
</dbReference>
<dbReference type="RefSeq" id="WP_344835698.1">
    <property type="nucleotide sequence ID" value="NZ_BAAAUV010000023.1"/>
</dbReference>
<dbReference type="PANTHER" id="PTHR30543:SF21">
    <property type="entry name" value="NAD(P)H-DEPENDENT FMN REDUCTASE LOT6"/>
    <property type="match status" value="1"/>
</dbReference>
<dbReference type="PANTHER" id="PTHR30543">
    <property type="entry name" value="CHROMATE REDUCTASE"/>
    <property type="match status" value="1"/>
</dbReference>
<protein>
    <submittedName>
        <fullName evidence="2">NAD(P)H-dependent oxidoreductase</fullName>
    </submittedName>
</protein>
<evidence type="ECO:0000313" key="3">
    <source>
        <dbReference type="Proteomes" id="UP001501237"/>
    </source>
</evidence>
<feature type="domain" description="NADPH-dependent FMN reductase-like" evidence="1">
    <location>
        <begin position="1"/>
        <end position="128"/>
    </location>
</feature>
<dbReference type="Pfam" id="PF03358">
    <property type="entry name" value="FMN_red"/>
    <property type="match status" value="1"/>
</dbReference>
<dbReference type="InterPro" id="IPR029039">
    <property type="entry name" value="Flavoprotein-like_sf"/>
</dbReference>
<dbReference type="Proteomes" id="UP001501237">
    <property type="component" value="Unassembled WGS sequence"/>
</dbReference>
<organism evidence="2 3">
    <name type="scientific">Actinocorallia longicatena</name>
    <dbReference type="NCBI Taxonomy" id="111803"/>
    <lineage>
        <taxon>Bacteria</taxon>
        <taxon>Bacillati</taxon>
        <taxon>Actinomycetota</taxon>
        <taxon>Actinomycetes</taxon>
        <taxon>Streptosporangiales</taxon>
        <taxon>Thermomonosporaceae</taxon>
        <taxon>Actinocorallia</taxon>
    </lineage>
</organism>
<accession>A0ABP6QKW4</accession>
<gene>
    <name evidence="2" type="ORF">GCM10010468_63830</name>
</gene>